<gene>
    <name evidence="2" type="ORF">TKK_018290</name>
</gene>
<dbReference type="AlphaFoldDB" id="A0ABD2VZ87"/>
<comment type="caution">
    <text evidence="2">The sequence shown here is derived from an EMBL/GenBank/DDBJ whole genome shotgun (WGS) entry which is preliminary data.</text>
</comment>
<sequence length="317" mass="35828">MTREDDLESILCESETRRRIVLLGVSRTLREWPSKLFQGLVVGAVLSLIVFGLTVLCILGPQTCHAARVSGGNCDLGAPTNLHFIKHENRSWSRDDYCHIETVARSYPRHNIFVTNLLENYDERPSLSSTIDYQLFFDHLTTMVPSRNIEDEMQSKLKKISNVRIVNVSIEDFFKRSSLRKRVCQLTRDQLELAAKYQIIWNSPGISLEPSAAWQLDNLDHLINKIDCEPDASIQLDSDLQASSASCQSFVGLVMNQIARDGGFFDRRSLLKRSLEYYCPESNGCNGVRILQAASAPNENYTNCPSICSLFDVEADL</sequence>
<dbReference type="Proteomes" id="UP001627154">
    <property type="component" value="Unassembled WGS sequence"/>
</dbReference>
<name>A0ABD2VZ87_9HYME</name>
<evidence type="ECO:0000256" key="1">
    <source>
        <dbReference type="SAM" id="Phobius"/>
    </source>
</evidence>
<keyword evidence="1" id="KW-0472">Membrane</keyword>
<evidence type="ECO:0000313" key="3">
    <source>
        <dbReference type="Proteomes" id="UP001627154"/>
    </source>
</evidence>
<evidence type="ECO:0000313" key="2">
    <source>
        <dbReference type="EMBL" id="KAL3386069.1"/>
    </source>
</evidence>
<protein>
    <submittedName>
        <fullName evidence="2">Uncharacterized protein</fullName>
    </submittedName>
</protein>
<dbReference type="EMBL" id="JBJJXI010000148">
    <property type="protein sequence ID" value="KAL3386069.1"/>
    <property type="molecule type" value="Genomic_DNA"/>
</dbReference>
<keyword evidence="3" id="KW-1185">Reference proteome</keyword>
<reference evidence="2 3" key="1">
    <citation type="journal article" date="2024" name="bioRxiv">
        <title>A reference genome for Trichogramma kaykai: A tiny desert-dwelling parasitoid wasp with competing sex-ratio distorters.</title>
        <authorList>
            <person name="Culotta J."/>
            <person name="Lindsey A.R."/>
        </authorList>
    </citation>
    <scope>NUCLEOTIDE SEQUENCE [LARGE SCALE GENOMIC DNA]</scope>
    <source>
        <strain evidence="2 3">KSX58</strain>
    </source>
</reference>
<accession>A0ABD2VZ87</accession>
<feature type="transmembrane region" description="Helical" evidence="1">
    <location>
        <begin position="36"/>
        <end position="59"/>
    </location>
</feature>
<keyword evidence="1" id="KW-1133">Transmembrane helix</keyword>
<keyword evidence="1" id="KW-0812">Transmembrane</keyword>
<proteinExistence type="predicted"/>
<organism evidence="2 3">
    <name type="scientific">Trichogramma kaykai</name>
    <dbReference type="NCBI Taxonomy" id="54128"/>
    <lineage>
        <taxon>Eukaryota</taxon>
        <taxon>Metazoa</taxon>
        <taxon>Ecdysozoa</taxon>
        <taxon>Arthropoda</taxon>
        <taxon>Hexapoda</taxon>
        <taxon>Insecta</taxon>
        <taxon>Pterygota</taxon>
        <taxon>Neoptera</taxon>
        <taxon>Endopterygota</taxon>
        <taxon>Hymenoptera</taxon>
        <taxon>Apocrita</taxon>
        <taxon>Proctotrupomorpha</taxon>
        <taxon>Chalcidoidea</taxon>
        <taxon>Trichogrammatidae</taxon>
        <taxon>Trichogramma</taxon>
    </lineage>
</organism>